<name>A0A1S3J5F7_LINAN</name>
<dbReference type="SMART" id="SM01152">
    <property type="entry name" value="DUF167"/>
    <property type="match status" value="1"/>
</dbReference>
<dbReference type="HAMAP" id="MF_00634">
    <property type="entry name" value="UPF0235"/>
    <property type="match status" value="1"/>
</dbReference>
<dbReference type="STRING" id="7574.A0A1S3J5F7"/>
<protein>
    <submittedName>
        <fullName evidence="3">UPF0235 protein C15orf40 homolog</fullName>
    </submittedName>
</protein>
<keyword evidence="2" id="KW-1185">Reference proteome</keyword>
<organism evidence="2 3">
    <name type="scientific">Lingula anatina</name>
    <name type="common">Brachiopod</name>
    <name type="synonym">Lingula unguis</name>
    <dbReference type="NCBI Taxonomy" id="7574"/>
    <lineage>
        <taxon>Eukaryota</taxon>
        <taxon>Metazoa</taxon>
        <taxon>Spiralia</taxon>
        <taxon>Lophotrochozoa</taxon>
        <taxon>Brachiopoda</taxon>
        <taxon>Linguliformea</taxon>
        <taxon>Lingulata</taxon>
        <taxon>Lingulida</taxon>
        <taxon>Linguloidea</taxon>
        <taxon>Lingulidae</taxon>
        <taxon>Lingula</taxon>
    </lineage>
</organism>
<dbReference type="InParanoid" id="A0A1S3J5F7"/>
<dbReference type="Gene3D" id="3.30.1200.10">
    <property type="entry name" value="YggU-like"/>
    <property type="match status" value="1"/>
</dbReference>
<dbReference type="AlphaFoldDB" id="A0A1S3J5F7"/>
<dbReference type="SUPFAM" id="SSF69786">
    <property type="entry name" value="YggU-like"/>
    <property type="match status" value="1"/>
</dbReference>
<comment type="similarity">
    <text evidence="1">Belongs to the UPF0235 family.</text>
</comment>
<reference evidence="3" key="1">
    <citation type="submission" date="2025-08" db="UniProtKB">
        <authorList>
            <consortium name="RefSeq"/>
        </authorList>
    </citation>
    <scope>IDENTIFICATION</scope>
    <source>
        <tissue evidence="3">Gonads</tissue>
    </source>
</reference>
<sequence>MAVTQNKDGNVTIRIMAKPGAKQNAITDISEEGICVQIAAPPVDGEANVELTKYIAKLLQIRKSDVSLDKGAKSRNKSLTLSASSALTKAEVLATLLKAKEDK</sequence>
<dbReference type="InterPro" id="IPR003746">
    <property type="entry name" value="DUF167"/>
</dbReference>
<dbReference type="GO" id="GO:0005737">
    <property type="term" value="C:cytoplasm"/>
    <property type="evidence" value="ECO:0007669"/>
    <property type="project" value="TreeGrafter"/>
</dbReference>
<accession>A0A1S3J5F7</accession>
<dbReference type="PANTHER" id="PTHR13420">
    <property type="entry name" value="UPF0235 PROTEIN C15ORF40"/>
    <property type="match status" value="1"/>
</dbReference>
<dbReference type="Pfam" id="PF02594">
    <property type="entry name" value="DUF167"/>
    <property type="match status" value="1"/>
</dbReference>
<evidence type="ECO:0000313" key="2">
    <source>
        <dbReference type="Proteomes" id="UP000085678"/>
    </source>
</evidence>
<dbReference type="GeneID" id="106170250"/>
<dbReference type="KEGG" id="lak:106170250"/>
<dbReference type="RefSeq" id="XP_013405496.1">
    <property type="nucleotide sequence ID" value="XM_013550042.1"/>
</dbReference>
<dbReference type="Proteomes" id="UP000085678">
    <property type="component" value="Unplaced"/>
</dbReference>
<evidence type="ECO:0000256" key="1">
    <source>
        <dbReference type="ARBA" id="ARBA00010364"/>
    </source>
</evidence>
<dbReference type="InterPro" id="IPR036591">
    <property type="entry name" value="YggU-like_sf"/>
</dbReference>
<dbReference type="PANTHER" id="PTHR13420:SF7">
    <property type="entry name" value="UPF0235 PROTEIN C15ORF40"/>
    <property type="match status" value="1"/>
</dbReference>
<evidence type="ECO:0000313" key="3">
    <source>
        <dbReference type="RefSeq" id="XP_013405496.1"/>
    </source>
</evidence>
<gene>
    <name evidence="3" type="primary">LOC106170250</name>
</gene>
<dbReference type="FunCoup" id="A0A1S3J5F7">
    <property type="interactions" value="873"/>
</dbReference>
<dbReference type="NCBIfam" id="TIGR00251">
    <property type="entry name" value="DUF167 family protein"/>
    <property type="match status" value="1"/>
</dbReference>
<proteinExistence type="inferred from homology"/>
<dbReference type="OrthoDB" id="244097at2759"/>